<comment type="caution">
    <text evidence="2">The sequence shown here is derived from an EMBL/GenBank/DDBJ whole genome shotgun (WGS) entry which is preliminary data.</text>
</comment>
<feature type="signal peptide" evidence="1">
    <location>
        <begin position="1"/>
        <end position="15"/>
    </location>
</feature>
<evidence type="ECO:0000313" key="2">
    <source>
        <dbReference type="EMBL" id="CAI4214300.1"/>
    </source>
</evidence>
<name>A0A9P1H1L7_9PEZI</name>
<keyword evidence="1" id="KW-0732">Signal</keyword>
<evidence type="ECO:0000313" key="3">
    <source>
        <dbReference type="Proteomes" id="UP000838763"/>
    </source>
</evidence>
<accession>A0A9P1H1L7</accession>
<proteinExistence type="predicted"/>
<feature type="chain" id="PRO_5040276072" evidence="1">
    <location>
        <begin position="16"/>
        <end position="331"/>
    </location>
</feature>
<keyword evidence="3" id="KW-1185">Reference proteome</keyword>
<gene>
    <name evidence="2" type="ORF">PPNO1_LOCUS4031</name>
</gene>
<protein>
    <submittedName>
        <fullName evidence="2">Uncharacterized protein</fullName>
    </submittedName>
</protein>
<sequence>MLALLVLTPAVLALATPLSSHPRSETDTGAPTDLLLRYHRDIVSNQTELSLSTLDKSHTYSHGCGNSLEVAGRTVSVAVNDRGAGNVLIDAEEYRILGDRQMSGGASCTKLYNDRSVVVECSVPWYANMEDLSAISDDRVEECFSEESAAHRRSLPTSFAPSVVSAVEKRQGLCMWFYADNTDLVGDGNPHQDYLHRQVGPSQTCAQRGTCFVGVGEEVSITVSAEIAGIGPWISGGFGVSRTVSSSTERGCYGEAGDTVCQWSSTHHTAYTVTTRSVGTCGSSRYEGEPSAPYVIRSPNSGNNAVDWYCVLNTCRGDGDFYWDLGRAGGP</sequence>
<dbReference type="EMBL" id="CALLCH030000011">
    <property type="protein sequence ID" value="CAI4214300.1"/>
    <property type="molecule type" value="Genomic_DNA"/>
</dbReference>
<reference evidence="2" key="1">
    <citation type="submission" date="2022-11" db="EMBL/GenBank/DDBJ databases">
        <authorList>
            <person name="Scott C."/>
            <person name="Bruce N."/>
        </authorList>
    </citation>
    <scope>NUCLEOTIDE SEQUENCE</scope>
</reference>
<dbReference type="Proteomes" id="UP000838763">
    <property type="component" value="Unassembled WGS sequence"/>
</dbReference>
<dbReference type="AlphaFoldDB" id="A0A9P1H1L7"/>
<organism evidence="2 3">
    <name type="scientific">Parascedosporium putredinis</name>
    <dbReference type="NCBI Taxonomy" id="1442378"/>
    <lineage>
        <taxon>Eukaryota</taxon>
        <taxon>Fungi</taxon>
        <taxon>Dikarya</taxon>
        <taxon>Ascomycota</taxon>
        <taxon>Pezizomycotina</taxon>
        <taxon>Sordariomycetes</taxon>
        <taxon>Hypocreomycetidae</taxon>
        <taxon>Microascales</taxon>
        <taxon>Microascaceae</taxon>
        <taxon>Parascedosporium</taxon>
    </lineage>
</organism>
<evidence type="ECO:0000256" key="1">
    <source>
        <dbReference type="SAM" id="SignalP"/>
    </source>
</evidence>
<dbReference type="OrthoDB" id="3641682at2759"/>